<feature type="transmembrane region" description="Helical" evidence="1">
    <location>
        <begin position="409"/>
        <end position="433"/>
    </location>
</feature>
<evidence type="ECO:0000313" key="3">
    <source>
        <dbReference type="Proteomes" id="UP000292209"/>
    </source>
</evidence>
<feature type="transmembrane region" description="Helical" evidence="1">
    <location>
        <begin position="154"/>
        <end position="172"/>
    </location>
</feature>
<proteinExistence type="predicted"/>
<reference evidence="2 3" key="1">
    <citation type="submission" date="2019-02" db="EMBL/GenBank/DDBJ databases">
        <title>Genomic Encyclopedia of Archaeal and Bacterial Type Strains, Phase II (KMG-II): from individual species to whole genera.</title>
        <authorList>
            <person name="Goeker M."/>
        </authorList>
    </citation>
    <scope>NUCLEOTIDE SEQUENCE [LARGE SCALE GENOMIC DNA]</scope>
    <source>
        <strain evidence="2 3">DSM 21411</strain>
    </source>
</reference>
<feature type="transmembrane region" description="Helical" evidence="1">
    <location>
        <begin position="490"/>
        <end position="511"/>
    </location>
</feature>
<sequence length="814" mass="91009">MKREKMQIDFKKDILPHLGGIVLFYLVVLLYFSPVVFDGKIIFQYDILQWEGASKEILDYRAATGEEALWASRMFSGMPAYLVSFEVPGDITNALTKIITLGLPHPVNSLFFGMVAMYILLLSFKVRPEFSILGAIAFAFNTFHLISLDAGHNAKIWAICLIPLILAGIHLTFQRKFLLGLALFAFGMMLQLKFNHLQITYYTVLIVVIYGIGELVHVYRTKLFGHFAKALGILVIGLILAVGANLSRFMTVLEYSPYSTRGPSNLGSANVSSSGLDKDYAFNWSQGKLETLTLLVPYLYGGGSTEALPENSRTEQALRSNGIDAAQTRDFVKNARTYWGDQPGTGGPIYGGAIMVFLFVLGLLYAPKRQKAVFLSITILSILLAWGKNLEWFNYTLFDILPGYNKFRAVTMGLSMALFAIPVLGVLGLENMFKSSSKQQFNKNLLIALGSTAGLAAFFWLFAGMFSFRAPVDSNFPNWLAEALMDDRKAMLKSSALKTIIFILLSAGLIWAAWMKKLSVQLAALGMTLLLIVDLWTVNRRYLGEDSMQYNPSVQFFSITPADEKILRDKDYFRVLNIENPFNDARTSYYHHSIGGYHGAKMKRYQELIENVLGPEMQAFVQKAQEGDFDWKGLHALNMLNTKYIMAGRGENAVFLNPEANGVAWFPSEVKNVITNDEEISLVANMDTKSMATVNEKEYGKPKTGSGMVNLINKKPYRLEYEVDAFEGGLVVFSEVYYPKGWKASVNGNEASIIRANYLLRGIEVPQGKSTVVMQFEPDSYFKTKSVVVIMQYLISALLVIGIGYSFYPGNKET</sequence>
<dbReference type="PANTHER" id="PTHR38454">
    <property type="entry name" value="INTEGRAL MEMBRANE PROTEIN-RELATED"/>
    <property type="match status" value="1"/>
</dbReference>
<feature type="transmembrane region" description="Helical" evidence="1">
    <location>
        <begin position="231"/>
        <end position="250"/>
    </location>
</feature>
<dbReference type="AlphaFoldDB" id="A0A4Q7PAM4"/>
<comment type="caution">
    <text evidence="2">The sequence shown here is derived from an EMBL/GenBank/DDBJ whole genome shotgun (WGS) entry which is preliminary data.</text>
</comment>
<dbReference type="InterPro" id="IPR018580">
    <property type="entry name" value="Uncharacterised_YfhO"/>
</dbReference>
<feature type="transmembrane region" description="Helical" evidence="1">
    <location>
        <begin position="790"/>
        <end position="808"/>
    </location>
</feature>
<feature type="transmembrane region" description="Helical" evidence="1">
    <location>
        <begin position="200"/>
        <end position="219"/>
    </location>
</feature>
<dbReference type="EMBL" id="SGXG01000001">
    <property type="protein sequence ID" value="RZS97336.1"/>
    <property type="molecule type" value="Genomic_DNA"/>
</dbReference>
<feature type="transmembrane region" description="Helical" evidence="1">
    <location>
        <begin position="372"/>
        <end position="389"/>
    </location>
</feature>
<feature type="transmembrane region" description="Helical" evidence="1">
    <location>
        <begin position="105"/>
        <end position="123"/>
    </location>
</feature>
<dbReference type="PANTHER" id="PTHR38454:SF1">
    <property type="entry name" value="INTEGRAL MEMBRANE PROTEIN"/>
    <property type="match status" value="1"/>
</dbReference>
<organism evidence="2 3">
    <name type="scientific">Cecembia calidifontis</name>
    <dbReference type="NCBI Taxonomy" id="1187080"/>
    <lineage>
        <taxon>Bacteria</taxon>
        <taxon>Pseudomonadati</taxon>
        <taxon>Bacteroidota</taxon>
        <taxon>Cytophagia</taxon>
        <taxon>Cytophagales</taxon>
        <taxon>Cyclobacteriaceae</taxon>
        <taxon>Cecembia</taxon>
    </lineage>
</organism>
<name>A0A4Q7PAM4_9BACT</name>
<keyword evidence="3" id="KW-1185">Reference proteome</keyword>
<feature type="transmembrane region" description="Helical" evidence="1">
    <location>
        <begin position="347"/>
        <end position="365"/>
    </location>
</feature>
<gene>
    <name evidence="2" type="ORF">BC751_2942</name>
</gene>
<evidence type="ECO:0008006" key="4">
    <source>
        <dbReference type="Google" id="ProtNLM"/>
    </source>
</evidence>
<feature type="transmembrane region" description="Helical" evidence="1">
    <location>
        <begin position="518"/>
        <end position="538"/>
    </location>
</feature>
<feature type="transmembrane region" description="Helical" evidence="1">
    <location>
        <begin position="130"/>
        <end position="148"/>
    </location>
</feature>
<keyword evidence="1" id="KW-0472">Membrane</keyword>
<protein>
    <recommendedName>
        <fullName evidence="4">Membrane protein YfhO</fullName>
    </recommendedName>
</protein>
<feature type="transmembrane region" description="Helical" evidence="1">
    <location>
        <begin position="14"/>
        <end position="32"/>
    </location>
</feature>
<keyword evidence="1" id="KW-0812">Transmembrane</keyword>
<feature type="transmembrane region" description="Helical" evidence="1">
    <location>
        <begin position="445"/>
        <end position="470"/>
    </location>
</feature>
<dbReference type="Proteomes" id="UP000292209">
    <property type="component" value="Unassembled WGS sequence"/>
</dbReference>
<accession>A0A4Q7PAM4</accession>
<keyword evidence="1" id="KW-1133">Transmembrane helix</keyword>
<evidence type="ECO:0000313" key="2">
    <source>
        <dbReference type="EMBL" id="RZS97336.1"/>
    </source>
</evidence>
<evidence type="ECO:0000256" key="1">
    <source>
        <dbReference type="SAM" id="Phobius"/>
    </source>
</evidence>